<dbReference type="InterPro" id="IPR013106">
    <property type="entry name" value="Ig_V-set"/>
</dbReference>
<reference evidence="5" key="2">
    <citation type="submission" date="2025-09" db="UniProtKB">
        <authorList>
            <consortium name="Ensembl"/>
        </authorList>
    </citation>
    <scope>IDENTIFICATION</scope>
</reference>
<evidence type="ECO:0000313" key="5">
    <source>
        <dbReference type="Ensembl" id="ENSMALP00000005314.1"/>
    </source>
</evidence>
<accession>A0A3Q3INK2</accession>
<dbReference type="GO" id="GO:0005886">
    <property type="term" value="C:plasma membrane"/>
    <property type="evidence" value="ECO:0007669"/>
    <property type="project" value="TreeGrafter"/>
</dbReference>
<evidence type="ECO:0000256" key="2">
    <source>
        <dbReference type="ARBA" id="ARBA00022692"/>
    </source>
</evidence>
<sequence length="147" mass="16390">MVWACFSSAGTGKMVRIDGKMDGAKSLISVKTTAVTGVEGQPFNFRCEYPHTWESRLKYLCLIDNNASCILLISTNNHNQWENNGRFSLYDNTAEACFIVKVDKLIREDSGTYWCGVDVGLQPDHISVIQLKVSQGTSYYVTAQGSY</sequence>
<evidence type="ECO:0000259" key="4">
    <source>
        <dbReference type="Pfam" id="PF07686"/>
    </source>
</evidence>
<dbReference type="AlphaFoldDB" id="A0A3Q3INK2"/>
<dbReference type="InterPro" id="IPR050671">
    <property type="entry name" value="CD300_family_receptors"/>
</dbReference>
<comment type="subcellular location">
    <subcellularLocation>
        <location evidence="1">Membrane</location>
    </subcellularLocation>
</comment>
<dbReference type="CDD" id="cd05716">
    <property type="entry name" value="IgV_pIgR_like"/>
    <property type="match status" value="1"/>
</dbReference>
<protein>
    <recommendedName>
        <fullName evidence="4">Immunoglobulin V-set domain-containing protein</fullName>
    </recommendedName>
</protein>
<organism evidence="5 6">
    <name type="scientific">Monopterus albus</name>
    <name type="common">Swamp eel</name>
    <dbReference type="NCBI Taxonomy" id="43700"/>
    <lineage>
        <taxon>Eukaryota</taxon>
        <taxon>Metazoa</taxon>
        <taxon>Chordata</taxon>
        <taxon>Craniata</taxon>
        <taxon>Vertebrata</taxon>
        <taxon>Euteleostomi</taxon>
        <taxon>Actinopterygii</taxon>
        <taxon>Neopterygii</taxon>
        <taxon>Teleostei</taxon>
        <taxon>Neoteleostei</taxon>
        <taxon>Acanthomorphata</taxon>
        <taxon>Anabantaria</taxon>
        <taxon>Synbranchiformes</taxon>
        <taxon>Synbranchidae</taxon>
        <taxon>Monopterus</taxon>
    </lineage>
</organism>
<name>A0A3Q3INK2_MONAL</name>
<dbReference type="Proteomes" id="UP000261600">
    <property type="component" value="Unplaced"/>
</dbReference>
<keyword evidence="3" id="KW-0472">Membrane</keyword>
<evidence type="ECO:0000256" key="1">
    <source>
        <dbReference type="ARBA" id="ARBA00004370"/>
    </source>
</evidence>
<feature type="domain" description="Immunoglobulin V-set" evidence="4">
    <location>
        <begin position="33"/>
        <end position="130"/>
    </location>
</feature>
<dbReference type="Gene3D" id="2.60.40.10">
    <property type="entry name" value="Immunoglobulins"/>
    <property type="match status" value="1"/>
</dbReference>
<dbReference type="STRING" id="43700.ENSMALP00000005314"/>
<evidence type="ECO:0000256" key="3">
    <source>
        <dbReference type="ARBA" id="ARBA00023136"/>
    </source>
</evidence>
<dbReference type="PANTHER" id="PTHR11860">
    <property type="entry name" value="POLYMERIC-IMMUNOGLOBULIN RECEPTOR"/>
    <property type="match status" value="1"/>
</dbReference>
<dbReference type="PANTHER" id="PTHR11860:SF118">
    <property type="entry name" value="CMRF35-LIKE MOLECULE 3-RELATED"/>
    <property type="match status" value="1"/>
</dbReference>
<dbReference type="SUPFAM" id="SSF48726">
    <property type="entry name" value="Immunoglobulin"/>
    <property type="match status" value="1"/>
</dbReference>
<evidence type="ECO:0000313" key="6">
    <source>
        <dbReference type="Proteomes" id="UP000261600"/>
    </source>
</evidence>
<proteinExistence type="predicted"/>
<dbReference type="InterPro" id="IPR013783">
    <property type="entry name" value="Ig-like_fold"/>
</dbReference>
<dbReference type="GO" id="GO:0004888">
    <property type="term" value="F:transmembrane signaling receptor activity"/>
    <property type="evidence" value="ECO:0007669"/>
    <property type="project" value="TreeGrafter"/>
</dbReference>
<reference evidence="5" key="1">
    <citation type="submission" date="2025-08" db="UniProtKB">
        <authorList>
            <consortium name="Ensembl"/>
        </authorList>
    </citation>
    <scope>IDENTIFICATION</scope>
</reference>
<dbReference type="Pfam" id="PF07686">
    <property type="entry name" value="V-set"/>
    <property type="match status" value="1"/>
</dbReference>
<dbReference type="InterPro" id="IPR036179">
    <property type="entry name" value="Ig-like_dom_sf"/>
</dbReference>
<keyword evidence="2" id="KW-0812">Transmembrane</keyword>
<dbReference type="Ensembl" id="ENSMALT00000005434.1">
    <property type="protein sequence ID" value="ENSMALP00000005314.1"/>
    <property type="gene ID" value="ENSMALG00000003837.1"/>
</dbReference>
<keyword evidence="6" id="KW-1185">Reference proteome</keyword>